<dbReference type="EMBL" id="CADCTK010000174">
    <property type="protein sequence ID" value="CAA9225150.1"/>
    <property type="molecule type" value="Genomic_DNA"/>
</dbReference>
<dbReference type="AlphaFoldDB" id="A0A6J4HJS6"/>
<organism evidence="1">
    <name type="scientific">uncultured Chloroflexia bacterium</name>
    <dbReference type="NCBI Taxonomy" id="1672391"/>
    <lineage>
        <taxon>Bacteria</taxon>
        <taxon>Bacillati</taxon>
        <taxon>Chloroflexota</taxon>
        <taxon>Chloroflexia</taxon>
        <taxon>environmental samples</taxon>
    </lineage>
</organism>
<name>A0A6J4HJS6_9CHLR</name>
<accession>A0A6J4HJS6</accession>
<feature type="non-terminal residue" evidence="1">
    <location>
        <position position="1"/>
    </location>
</feature>
<evidence type="ECO:0000313" key="1">
    <source>
        <dbReference type="EMBL" id="CAA9225150.1"/>
    </source>
</evidence>
<gene>
    <name evidence="1" type="ORF">AVDCRST_MAG26-715</name>
</gene>
<protein>
    <submittedName>
        <fullName evidence="1">Uncharacterized protein</fullName>
    </submittedName>
</protein>
<feature type="non-terminal residue" evidence="1">
    <location>
        <position position="36"/>
    </location>
</feature>
<proteinExistence type="predicted"/>
<reference evidence="1" key="1">
    <citation type="submission" date="2020-02" db="EMBL/GenBank/DDBJ databases">
        <authorList>
            <person name="Meier V. D."/>
        </authorList>
    </citation>
    <scope>NUCLEOTIDE SEQUENCE</scope>
    <source>
        <strain evidence="1">AVDCRST_MAG26</strain>
    </source>
</reference>
<sequence length="36" mass="4395">CFQDFKHGISKRLCRRSLVSSAIRIRCRCRRSRRSR</sequence>